<evidence type="ECO:0000256" key="2">
    <source>
        <dbReference type="SAM" id="Phobius"/>
    </source>
</evidence>
<feature type="compositionally biased region" description="Polar residues" evidence="1">
    <location>
        <begin position="211"/>
        <end position="225"/>
    </location>
</feature>
<sequence>MVWVISSTAPTVGRTMRGTMMTSKVVRSMVMALVAGLMALAGCAPAYASDGVESPAGSWVLASTGAPVDVSGMAACESEDQEYGPCLWDARTMGNGSGESFIVEEDGSVSYLRWRDARETSFPGWVWVGSVEAASTAGLPSCADVQGHVTCERDGRYVLEVNSAACTQTITTTEGERYIPGPAVAKALSDQCDRSAVSGHQDQAGLHGARSSGSTGVVHSASPNAAVNDVVDKPTSPSRDKVVGPVVSGARDNYDVEVVVVFGALTLLGLAGGVWWQRRRDGRRVGRHGRR</sequence>
<reference evidence="3" key="1">
    <citation type="journal article" date="2021" name="Proc. Natl. Acad. Sci. U.S.A.">
        <title>A Catalog of Tens of Thousands of Viruses from Human Metagenomes Reveals Hidden Associations with Chronic Diseases.</title>
        <authorList>
            <person name="Tisza M.J."/>
            <person name="Buck C.B."/>
        </authorList>
    </citation>
    <scope>NUCLEOTIDE SEQUENCE</scope>
    <source>
        <strain evidence="3">CtRGj11</strain>
    </source>
</reference>
<keyword evidence="2" id="KW-1133">Transmembrane helix</keyword>
<protein>
    <submittedName>
        <fullName evidence="3">Uncharacterized protein</fullName>
    </submittedName>
</protein>
<feature type="region of interest" description="Disordered" evidence="1">
    <location>
        <begin position="196"/>
        <end position="244"/>
    </location>
</feature>
<dbReference type="EMBL" id="BK032613">
    <property type="protein sequence ID" value="DAF51307.1"/>
    <property type="molecule type" value="Genomic_DNA"/>
</dbReference>
<proteinExistence type="predicted"/>
<evidence type="ECO:0000256" key="1">
    <source>
        <dbReference type="SAM" id="MobiDB-lite"/>
    </source>
</evidence>
<keyword evidence="2" id="KW-0812">Transmembrane</keyword>
<feature type="transmembrane region" description="Helical" evidence="2">
    <location>
        <begin position="258"/>
        <end position="276"/>
    </location>
</feature>
<accession>A0A8S5SKF7</accession>
<name>A0A8S5SKF7_9CAUD</name>
<organism evidence="3">
    <name type="scientific">Siphoviridae sp. ctRGj11</name>
    <dbReference type="NCBI Taxonomy" id="2827868"/>
    <lineage>
        <taxon>Viruses</taxon>
        <taxon>Duplodnaviria</taxon>
        <taxon>Heunggongvirae</taxon>
        <taxon>Uroviricota</taxon>
        <taxon>Caudoviricetes</taxon>
    </lineage>
</organism>
<evidence type="ECO:0000313" key="3">
    <source>
        <dbReference type="EMBL" id="DAF51307.1"/>
    </source>
</evidence>
<keyword evidence="2" id="KW-0472">Membrane</keyword>